<keyword evidence="1" id="KW-0732">Signal</keyword>
<proteinExistence type="predicted"/>
<evidence type="ECO:0000256" key="1">
    <source>
        <dbReference type="SAM" id="SignalP"/>
    </source>
</evidence>
<sequence length="265" mass="29406">MKTLLVCLPLSCVLVLGQTPALADGAANAFNPYTGKAMPSSRKVKGEDSKILEALGGTQRSIATDAAYRPHWKEEAYPVLKGTRDARHEVLFVLDMADPAARPLWKTVRAAMDKLPVSQARLVLFARSAEVYATDLAGLAIWACRERPGQAMTYLSWVLQRWDDIKSAQRRKGSVRPFNNEYDAVLSRKDYPMAFVAMNSCFKPKVPEKDQSRLAAYIYEAGNINLYQATEVCRYYELETPSGLIVDGKVVDRGISASALKALLR</sequence>
<reference evidence="2" key="1">
    <citation type="journal article" date="2021" name="PeerJ">
        <title>Extensive microbial diversity within the chicken gut microbiome revealed by metagenomics and culture.</title>
        <authorList>
            <person name="Gilroy R."/>
            <person name="Ravi A."/>
            <person name="Getino M."/>
            <person name="Pursley I."/>
            <person name="Horton D.L."/>
            <person name="Alikhan N.F."/>
            <person name="Baker D."/>
            <person name="Gharbi K."/>
            <person name="Hall N."/>
            <person name="Watson M."/>
            <person name="Adriaenssens E.M."/>
            <person name="Foster-Nyarko E."/>
            <person name="Jarju S."/>
            <person name="Secka A."/>
            <person name="Antonio M."/>
            <person name="Oren A."/>
            <person name="Chaudhuri R.R."/>
            <person name="La Ragione R."/>
            <person name="Hildebrand F."/>
            <person name="Pallen M.J."/>
        </authorList>
    </citation>
    <scope>NUCLEOTIDE SEQUENCE</scope>
    <source>
        <strain evidence="2">ChiHecec2B26-446</strain>
    </source>
</reference>
<organism evidence="2 3">
    <name type="scientific">Candidatus Desulfovibrio intestinipullorum</name>
    <dbReference type="NCBI Taxonomy" id="2838536"/>
    <lineage>
        <taxon>Bacteria</taxon>
        <taxon>Pseudomonadati</taxon>
        <taxon>Thermodesulfobacteriota</taxon>
        <taxon>Desulfovibrionia</taxon>
        <taxon>Desulfovibrionales</taxon>
        <taxon>Desulfovibrionaceae</taxon>
        <taxon>Desulfovibrio</taxon>
    </lineage>
</organism>
<reference evidence="2" key="2">
    <citation type="submission" date="2021-04" db="EMBL/GenBank/DDBJ databases">
        <authorList>
            <person name="Gilroy R."/>
        </authorList>
    </citation>
    <scope>NUCLEOTIDE SEQUENCE</scope>
    <source>
        <strain evidence="2">ChiHecec2B26-446</strain>
    </source>
</reference>
<protein>
    <submittedName>
        <fullName evidence="2">Uncharacterized protein</fullName>
    </submittedName>
</protein>
<dbReference type="AlphaFoldDB" id="A0A9D1PX66"/>
<evidence type="ECO:0000313" key="3">
    <source>
        <dbReference type="Proteomes" id="UP000886752"/>
    </source>
</evidence>
<name>A0A9D1PX66_9BACT</name>
<feature type="signal peptide" evidence="1">
    <location>
        <begin position="1"/>
        <end position="23"/>
    </location>
</feature>
<evidence type="ECO:0000313" key="2">
    <source>
        <dbReference type="EMBL" id="HIW00193.1"/>
    </source>
</evidence>
<accession>A0A9D1PX66</accession>
<feature type="chain" id="PRO_5038756116" evidence="1">
    <location>
        <begin position="24"/>
        <end position="265"/>
    </location>
</feature>
<comment type="caution">
    <text evidence="2">The sequence shown here is derived from an EMBL/GenBank/DDBJ whole genome shotgun (WGS) entry which is preliminary data.</text>
</comment>
<dbReference type="EMBL" id="DXHV01000036">
    <property type="protein sequence ID" value="HIW00193.1"/>
    <property type="molecule type" value="Genomic_DNA"/>
</dbReference>
<gene>
    <name evidence="2" type="ORF">H9894_03270</name>
</gene>
<dbReference type="Proteomes" id="UP000886752">
    <property type="component" value="Unassembled WGS sequence"/>
</dbReference>